<feature type="compositionally biased region" description="Basic and acidic residues" evidence="1">
    <location>
        <begin position="63"/>
        <end position="74"/>
    </location>
</feature>
<reference evidence="2 3" key="1">
    <citation type="submission" date="2018-02" db="EMBL/GenBank/DDBJ databases">
        <title>Genome sequence of the basidiomycete white-rot fungus Phlebia centrifuga.</title>
        <authorList>
            <person name="Granchi Z."/>
            <person name="Peng M."/>
            <person name="de Vries R.P."/>
            <person name="Hilden K."/>
            <person name="Makela M.R."/>
            <person name="Grigoriev I."/>
            <person name="Riley R."/>
        </authorList>
    </citation>
    <scope>NUCLEOTIDE SEQUENCE [LARGE SCALE GENOMIC DNA]</scope>
    <source>
        <strain evidence="2 3">FBCC195</strain>
    </source>
</reference>
<sequence>EKTTAKKRYLKAKKDRRKKRKGGNAHPQTQTHYGKEHGENEDVSSDEESEDSQPDVVANPEYASHDVAEPAEPKRPKKRRRVEPEVVDTPIDDDEQEKPPMDGLDHETALNLARKSPTPPTALPSFPLPSRPDAPSKSTLALQGLDKALVEAELVDPRRTIPLEGDADAASLISDKTRRRLKDLGISTMFAGQSSNYSSPPHRTDQTRALE</sequence>
<dbReference type="STRING" id="98765.A0A2R6NL36"/>
<dbReference type="AlphaFoldDB" id="A0A2R6NL36"/>
<feature type="region of interest" description="Disordered" evidence="1">
    <location>
        <begin position="1"/>
        <end position="138"/>
    </location>
</feature>
<feature type="compositionally biased region" description="Polar residues" evidence="1">
    <location>
        <begin position="190"/>
        <end position="201"/>
    </location>
</feature>
<dbReference type="Proteomes" id="UP000186601">
    <property type="component" value="Unassembled WGS sequence"/>
</dbReference>
<name>A0A2R6NL36_9APHY</name>
<evidence type="ECO:0000256" key="1">
    <source>
        <dbReference type="SAM" id="MobiDB-lite"/>
    </source>
</evidence>
<feature type="region of interest" description="Disordered" evidence="1">
    <location>
        <begin position="185"/>
        <end position="211"/>
    </location>
</feature>
<feature type="compositionally biased region" description="Basic and acidic residues" evidence="1">
    <location>
        <begin position="97"/>
        <end position="108"/>
    </location>
</feature>
<evidence type="ECO:0000313" key="3">
    <source>
        <dbReference type="Proteomes" id="UP000186601"/>
    </source>
</evidence>
<feature type="non-terminal residue" evidence="2">
    <location>
        <position position="1"/>
    </location>
</feature>
<feature type="compositionally biased region" description="Basic residues" evidence="1">
    <location>
        <begin position="1"/>
        <end position="23"/>
    </location>
</feature>
<accession>A0A2R6NL36</accession>
<dbReference type="OrthoDB" id="3370at2759"/>
<feature type="compositionally biased region" description="Acidic residues" evidence="1">
    <location>
        <begin position="41"/>
        <end position="53"/>
    </location>
</feature>
<gene>
    <name evidence="2" type="ORF">PHLCEN_2v11205</name>
</gene>
<feature type="compositionally biased region" description="Pro residues" evidence="1">
    <location>
        <begin position="117"/>
        <end position="132"/>
    </location>
</feature>
<organism evidence="2 3">
    <name type="scientific">Hermanssonia centrifuga</name>
    <dbReference type="NCBI Taxonomy" id="98765"/>
    <lineage>
        <taxon>Eukaryota</taxon>
        <taxon>Fungi</taxon>
        <taxon>Dikarya</taxon>
        <taxon>Basidiomycota</taxon>
        <taxon>Agaricomycotina</taxon>
        <taxon>Agaricomycetes</taxon>
        <taxon>Polyporales</taxon>
        <taxon>Meruliaceae</taxon>
        <taxon>Hermanssonia</taxon>
    </lineage>
</organism>
<keyword evidence="3" id="KW-1185">Reference proteome</keyword>
<dbReference type="EMBL" id="MLYV02001124">
    <property type="protein sequence ID" value="PSR72968.1"/>
    <property type="molecule type" value="Genomic_DNA"/>
</dbReference>
<comment type="caution">
    <text evidence="2">The sequence shown here is derived from an EMBL/GenBank/DDBJ whole genome shotgun (WGS) entry which is preliminary data.</text>
</comment>
<feature type="compositionally biased region" description="Basic and acidic residues" evidence="1">
    <location>
        <begin position="202"/>
        <end position="211"/>
    </location>
</feature>
<protein>
    <submittedName>
        <fullName evidence="2">Uncharacterized protein</fullName>
    </submittedName>
</protein>
<proteinExistence type="predicted"/>
<evidence type="ECO:0000313" key="2">
    <source>
        <dbReference type="EMBL" id="PSR72968.1"/>
    </source>
</evidence>